<evidence type="ECO:0000256" key="8">
    <source>
        <dbReference type="SAM" id="SignalP"/>
    </source>
</evidence>
<feature type="signal peptide" evidence="8">
    <location>
        <begin position="1"/>
        <end position="22"/>
    </location>
</feature>
<dbReference type="GO" id="GO:0005576">
    <property type="term" value="C:extracellular region"/>
    <property type="evidence" value="ECO:0007669"/>
    <property type="project" value="UniProtKB-SubCell"/>
</dbReference>
<dbReference type="Pfam" id="PF05498">
    <property type="entry name" value="RALF"/>
    <property type="match status" value="1"/>
</dbReference>
<evidence type="ECO:0000256" key="4">
    <source>
        <dbReference type="ARBA" id="ARBA00022702"/>
    </source>
</evidence>
<dbReference type="PANTHER" id="PTHR34270">
    <property type="entry name" value="PROTEIN RALF-LIKE 15-RELATED"/>
    <property type="match status" value="1"/>
</dbReference>
<accession>A0A5N5I9I0</accession>
<evidence type="ECO:0000256" key="6">
    <source>
        <dbReference type="ARBA" id="ARBA00023157"/>
    </source>
</evidence>
<keyword evidence="3" id="KW-0964">Secreted</keyword>
<sequence>MKPFILCLLLVSVVVLNSEVKGERNRIDPGVLDRCRRPGGPHPGCYHETEGPRKPINPYNRGCSIILRCRHGQD</sequence>
<name>A0A5N5I9I0_9ROSA</name>
<keyword evidence="10" id="KW-1185">Reference proteome</keyword>
<reference evidence="9 10" key="1">
    <citation type="submission" date="2019-09" db="EMBL/GenBank/DDBJ databases">
        <authorList>
            <person name="Ou C."/>
        </authorList>
    </citation>
    <scope>NUCLEOTIDE SEQUENCE [LARGE SCALE GENOMIC DNA]</scope>
    <source>
        <strain evidence="9">S2</strain>
        <tissue evidence="9">Leaf</tissue>
    </source>
</reference>
<keyword evidence="4" id="KW-0372">Hormone</keyword>
<evidence type="ECO:0000256" key="2">
    <source>
        <dbReference type="ARBA" id="ARBA00009178"/>
    </source>
</evidence>
<organism evidence="9 10">
    <name type="scientific">Pyrus ussuriensis x Pyrus communis</name>
    <dbReference type="NCBI Taxonomy" id="2448454"/>
    <lineage>
        <taxon>Eukaryota</taxon>
        <taxon>Viridiplantae</taxon>
        <taxon>Streptophyta</taxon>
        <taxon>Embryophyta</taxon>
        <taxon>Tracheophyta</taxon>
        <taxon>Spermatophyta</taxon>
        <taxon>Magnoliopsida</taxon>
        <taxon>eudicotyledons</taxon>
        <taxon>Gunneridae</taxon>
        <taxon>Pentapetalae</taxon>
        <taxon>rosids</taxon>
        <taxon>fabids</taxon>
        <taxon>Rosales</taxon>
        <taxon>Rosaceae</taxon>
        <taxon>Amygdaloideae</taxon>
        <taxon>Maleae</taxon>
        <taxon>Pyrus</taxon>
    </lineage>
</organism>
<evidence type="ECO:0000256" key="5">
    <source>
        <dbReference type="ARBA" id="ARBA00022729"/>
    </source>
</evidence>
<evidence type="ECO:0000313" key="10">
    <source>
        <dbReference type="Proteomes" id="UP000327157"/>
    </source>
</evidence>
<keyword evidence="6" id="KW-1015">Disulfide bond</keyword>
<reference evidence="9 10" key="2">
    <citation type="submission" date="2019-11" db="EMBL/GenBank/DDBJ databases">
        <title>A de novo genome assembly of a pear dwarfing rootstock.</title>
        <authorList>
            <person name="Wang F."/>
            <person name="Wang J."/>
            <person name="Li S."/>
            <person name="Zhang Y."/>
            <person name="Fang M."/>
            <person name="Ma L."/>
            <person name="Zhao Y."/>
            <person name="Jiang S."/>
        </authorList>
    </citation>
    <scope>NUCLEOTIDE SEQUENCE [LARGE SCALE GENOMIC DNA]</scope>
    <source>
        <strain evidence="9">S2</strain>
        <tissue evidence="9">Leaf</tissue>
    </source>
</reference>
<feature type="chain" id="PRO_5024371456" evidence="8">
    <location>
        <begin position="23"/>
        <end position="74"/>
    </location>
</feature>
<gene>
    <name evidence="9" type="ORF">D8674_039796</name>
</gene>
<evidence type="ECO:0000256" key="1">
    <source>
        <dbReference type="ARBA" id="ARBA00004613"/>
    </source>
</evidence>
<proteinExistence type="inferred from homology"/>
<dbReference type="GO" id="GO:0005179">
    <property type="term" value="F:hormone activity"/>
    <property type="evidence" value="ECO:0007669"/>
    <property type="project" value="UniProtKB-KW"/>
</dbReference>
<dbReference type="InterPro" id="IPR008801">
    <property type="entry name" value="RALF"/>
</dbReference>
<dbReference type="GO" id="GO:0040008">
    <property type="term" value="P:regulation of growth"/>
    <property type="evidence" value="ECO:0007669"/>
    <property type="project" value="UniProtKB-ARBA"/>
</dbReference>
<dbReference type="EMBL" id="SMOL01000073">
    <property type="protein sequence ID" value="KAB2634350.1"/>
    <property type="molecule type" value="Genomic_DNA"/>
</dbReference>
<evidence type="ECO:0000256" key="3">
    <source>
        <dbReference type="ARBA" id="ARBA00022525"/>
    </source>
</evidence>
<dbReference type="PANTHER" id="PTHR34270:SF5">
    <property type="entry name" value="PROTEIN RALF-LIKE 10-RELATED"/>
    <property type="match status" value="1"/>
</dbReference>
<protein>
    <submittedName>
        <fullName evidence="9">Protein RALF-like 25</fullName>
    </submittedName>
</protein>
<evidence type="ECO:0000256" key="7">
    <source>
        <dbReference type="ARBA" id="ARBA00037228"/>
    </source>
</evidence>
<comment type="similarity">
    <text evidence="2">Belongs to the plant rapid alkalinization factor (RALF) family.</text>
</comment>
<dbReference type="OrthoDB" id="1652205at2759"/>
<dbReference type="AlphaFoldDB" id="A0A5N5I9I0"/>
<evidence type="ECO:0000313" key="9">
    <source>
        <dbReference type="EMBL" id="KAB2634350.1"/>
    </source>
</evidence>
<dbReference type="Proteomes" id="UP000327157">
    <property type="component" value="Unassembled WGS sequence"/>
</dbReference>
<keyword evidence="5 8" id="KW-0732">Signal</keyword>
<comment type="caution">
    <text evidence="9">The sequence shown here is derived from an EMBL/GenBank/DDBJ whole genome shotgun (WGS) entry which is preliminary data.</text>
</comment>
<comment type="function">
    <text evidence="7">Cell signaling peptide that may regulate plant stress, growth, and development. Mediates a rapid alkalinization of extracellular space by mediating a transient increase in the cytoplasmic Ca(2+) concentration leading to a calcium-dependent signaling events through a cell surface receptor and a concomitant activation of some intracellular mitogen-activated protein kinases.</text>
</comment>
<comment type="subcellular location">
    <subcellularLocation>
        <location evidence="1">Secreted</location>
    </subcellularLocation>
</comment>